<keyword evidence="12" id="KW-1185">Reference proteome</keyword>
<dbReference type="AlphaFoldDB" id="A0AAV5C6P9"/>
<keyword evidence="9" id="KW-0503">Monooxygenase</keyword>
<keyword evidence="6" id="KW-1133">Transmembrane helix</keyword>
<organism evidence="11 12">
    <name type="scientific">Eleusine coracana subsp. coracana</name>
    <dbReference type="NCBI Taxonomy" id="191504"/>
    <lineage>
        <taxon>Eukaryota</taxon>
        <taxon>Viridiplantae</taxon>
        <taxon>Streptophyta</taxon>
        <taxon>Embryophyta</taxon>
        <taxon>Tracheophyta</taxon>
        <taxon>Spermatophyta</taxon>
        <taxon>Magnoliopsida</taxon>
        <taxon>Liliopsida</taxon>
        <taxon>Poales</taxon>
        <taxon>Poaceae</taxon>
        <taxon>PACMAD clade</taxon>
        <taxon>Chloridoideae</taxon>
        <taxon>Cynodonteae</taxon>
        <taxon>Eleusininae</taxon>
        <taxon>Eleusine</taxon>
    </lineage>
</organism>
<evidence type="ECO:0000256" key="3">
    <source>
        <dbReference type="ARBA" id="ARBA00022617"/>
    </source>
</evidence>
<gene>
    <name evidence="11" type="primary">ga10432</name>
    <name evidence="11" type="ORF">PR202_ga10432</name>
</gene>
<dbReference type="GO" id="GO:0004497">
    <property type="term" value="F:monooxygenase activity"/>
    <property type="evidence" value="ECO:0007669"/>
    <property type="project" value="UniProtKB-KW"/>
</dbReference>
<dbReference type="InterPro" id="IPR050665">
    <property type="entry name" value="Cytochrome_P450_Monooxygen"/>
</dbReference>
<dbReference type="GO" id="GO:0020037">
    <property type="term" value="F:heme binding"/>
    <property type="evidence" value="ECO:0007669"/>
    <property type="project" value="InterPro"/>
</dbReference>
<evidence type="ECO:0000256" key="2">
    <source>
        <dbReference type="ARBA" id="ARBA00010617"/>
    </source>
</evidence>
<dbReference type="GO" id="GO:0016705">
    <property type="term" value="F:oxidoreductase activity, acting on paired donors, with incorporation or reduction of molecular oxygen"/>
    <property type="evidence" value="ECO:0007669"/>
    <property type="project" value="InterPro"/>
</dbReference>
<evidence type="ECO:0000256" key="7">
    <source>
        <dbReference type="ARBA" id="ARBA00023002"/>
    </source>
</evidence>
<dbReference type="Gene3D" id="1.10.630.10">
    <property type="entry name" value="Cytochrome P450"/>
    <property type="match status" value="1"/>
</dbReference>
<evidence type="ECO:0000256" key="10">
    <source>
        <dbReference type="ARBA" id="ARBA00023136"/>
    </source>
</evidence>
<evidence type="ECO:0000256" key="9">
    <source>
        <dbReference type="ARBA" id="ARBA00023033"/>
    </source>
</evidence>
<name>A0AAV5C6P9_ELECO</name>
<keyword evidence="7" id="KW-0560">Oxidoreductase</keyword>
<evidence type="ECO:0000256" key="5">
    <source>
        <dbReference type="ARBA" id="ARBA00022723"/>
    </source>
</evidence>
<keyword evidence="4" id="KW-0812">Transmembrane</keyword>
<dbReference type="EMBL" id="BQKI01000004">
    <property type="protein sequence ID" value="GJM93841.1"/>
    <property type="molecule type" value="Genomic_DNA"/>
</dbReference>
<dbReference type="Proteomes" id="UP001054889">
    <property type="component" value="Unassembled WGS sequence"/>
</dbReference>
<comment type="subcellular location">
    <subcellularLocation>
        <location evidence="1">Membrane</location>
    </subcellularLocation>
</comment>
<dbReference type="SUPFAM" id="SSF48264">
    <property type="entry name" value="Cytochrome P450"/>
    <property type="match status" value="1"/>
</dbReference>
<dbReference type="GO" id="GO:0016020">
    <property type="term" value="C:membrane"/>
    <property type="evidence" value="ECO:0007669"/>
    <property type="project" value="UniProtKB-SubCell"/>
</dbReference>
<evidence type="ECO:0000256" key="6">
    <source>
        <dbReference type="ARBA" id="ARBA00022989"/>
    </source>
</evidence>
<dbReference type="PANTHER" id="PTHR24282">
    <property type="entry name" value="CYTOCHROME P450 FAMILY MEMBER"/>
    <property type="match status" value="1"/>
</dbReference>
<evidence type="ECO:0000256" key="1">
    <source>
        <dbReference type="ARBA" id="ARBA00004370"/>
    </source>
</evidence>
<dbReference type="PANTHER" id="PTHR24282:SF271">
    <property type="entry name" value="OS09G0403300 PROTEIN"/>
    <property type="match status" value="1"/>
</dbReference>
<dbReference type="InterPro" id="IPR001128">
    <property type="entry name" value="Cyt_P450"/>
</dbReference>
<dbReference type="Pfam" id="PF00067">
    <property type="entry name" value="p450"/>
    <property type="match status" value="1"/>
</dbReference>
<reference evidence="11" key="1">
    <citation type="journal article" date="2018" name="DNA Res.">
        <title>Multiple hybrid de novo genome assembly of finger millet, an orphan allotetraploid crop.</title>
        <authorList>
            <person name="Hatakeyama M."/>
            <person name="Aluri S."/>
            <person name="Balachadran M.T."/>
            <person name="Sivarajan S.R."/>
            <person name="Patrignani A."/>
            <person name="Gruter S."/>
            <person name="Poveda L."/>
            <person name="Shimizu-Inatsugi R."/>
            <person name="Baeten J."/>
            <person name="Francoijs K.J."/>
            <person name="Nataraja K.N."/>
            <person name="Reddy Y.A.N."/>
            <person name="Phadnis S."/>
            <person name="Ravikumar R.L."/>
            <person name="Schlapbach R."/>
            <person name="Sreeman S.M."/>
            <person name="Shimizu K.K."/>
        </authorList>
    </citation>
    <scope>NUCLEOTIDE SEQUENCE</scope>
</reference>
<protein>
    <submittedName>
        <fullName evidence="11">Uncharacterized protein</fullName>
    </submittedName>
</protein>
<proteinExistence type="inferred from homology"/>
<evidence type="ECO:0000256" key="8">
    <source>
        <dbReference type="ARBA" id="ARBA00023004"/>
    </source>
</evidence>
<keyword evidence="5" id="KW-0479">Metal-binding</keyword>
<keyword evidence="3" id="KW-0349">Heme</keyword>
<keyword evidence="10" id="KW-0472">Membrane</keyword>
<dbReference type="GO" id="GO:0005506">
    <property type="term" value="F:iron ion binding"/>
    <property type="evidence" value="ECO:0007669"/>
    <property type="project" value="InterPro"/>
</dbReference>
<sequence>MKAIDKEIKKILRGIIEKRQNAMRNSETEQDLLGLLLESNMNYSDLDGQSSKGITVDDVIDECKVFYFAGMETTAVLLTWTMVLLSMYPEWQDRAREEVLQLFEQNTPDFNGVNRLKIVSASQTLPTGFIYHNIPERHLRAVVVIYM</sequence>
<evidence type="ECO:0000313" key="12">
    <source>
        <dbReference type="Proteomes" id="UP001054889"/>
    </source>
</evidence>
<comment type="caution">
    <text evidence="11">The sequence shown here is derived from an EMBL/GenBank/DDBJ whole genome shotgun (WGS) entry which is preliminary data.</text>
</comment>
<accession>A0AAV5C6P9</accession>
<keyword evidence="8" id="KW-0408">Iron</keyword>
<dbReference type="InterPro" id="IPR036396">
    <property type="entry name" value="Cyt_P450_sf"/>
</dbReference>
<comment type="similarity">
    <text evidence="2">Belongs to the cytochrome P450 family.</text>
</comment>
<evidence type="ECO:0000313" key="11">
    <source>
        <dbReference type="EMBL" id="GJM93841.1"/>
    </source>
</evidence>
<dbReference type="GO" id="GO:0006629">
    <property type="term" value="P:lipid metabolic process"/>
    <property type="evidence" value="ECO:0007669"/>
    <property type="project" value="UniProtKB-ARBA"/>
</dbReference>
<evidence type="ECO:0000256" key="4">
    <source>
        <dbReference type="ARBA" id="ARBA00022692"/>
    </source>
</evidence>
<reference evidence="11" key="2">
    <citation type="submission" date="2021-12" db="EMBL/GenBank/DDBJ databases">
        <title>Resequencing data analysis of finger millet.</title>
        <authorList>
            <person name="Hatakeyama M."/>
            <person name="Aluri S."/>
            <person name="Balachadran M.T."/>
            <person name="Sivarajan S.R."/>
            <person name="Poveda L."/>
            <person name="Shimizu-Inatsugi R."/>
            <person name="Schlapbach R."/>
            <person name="Sreeman S.M."/>
            <person name="Shimizu K.K."/>
        </authorList>
    </citation>
    <scope>NUCLEOTIDE SEQUENCE</scope>
</reference>